<proteinExistence type="predicted"/>
<protein>
    <submittedName>
        <fullName evidence="1">Uncharacterized protein</fullName>
    </submittedName>
</protein>
<dbReference type="Proteomes" id="UP000014003">
    <property type="component" value="Unassembled WGS sequence"/>
</dbReference>
<dbReference type="PATRIC" id="fig|1053205.3.peg.5683"/>
<name>R8CIB3_BACCE</name>
<gene>
    <name evidence="1" type="ORF">IGA_05622</name>
</gene>
<organism evidence="1 2">
    <name type="scientific">Bacillus cereus HuA3-9</name>
    <dbReference type="NCBI Taxonomy" id="1053205"/>
    <lineage>
        <taxon>Bacteria</taxon>
        <taxon>Bacillati</taxon>
        <taxon>Bacillota</taxon>
        <taxon>Bacilli</taxon>
        <taxon>Bacillales</taxon>
        <taxon>Bacillaceae</taxon>
        <taxon>Bacillus</taxon>
        <taxon>Bacillus cereus group</taxon>
    </lineage>
</organism>
<accession>R8CIB3</accession>
<sequence length="111" mass="13384">MGTYVELHKIPFTKFVNELVEKYRIEDRDFLEKIITTFGEVVGDTFIILNNEKQEEYNSYYNLSRFLDRYYHIEGSFDVMLELEKEMVTNVSIYEAEENLDVELDDEEEEE</sequence>
<dbReference type="RefSeq" id="WP_016094855.1">
    <property type="nucleotide sequence ID" value="NZ_KB976126.1"/>
</dbReference>
<dbReference type="AlphaFoldDB" id="R8CIB3"/>
<dbReference type="HOGENOM" id="CLU_2153148_0_0_9"/>
<evidence type="ECO:0000313" key="1">
    <source>
        <dbReference type="EMBL" id="EOO11359.1"/>
    </source>
</evidence>
<dbReference type="EMBL" id="AHDZ01000070">
    <property type="protein sequence ID" value="EOO11359.1"/>
    <property type="molecule type" value="Genomic_DNA"/>
</dbReference>
<comment type="caution">
    <text evidence="1">The sequence shown here is derived from an EMBL/GenBank/DDBJ whole genome shotgun (WGS) entry which is preliminary data.</text>
</comment>
<evidence type="ECO:0000313" key="2">
    <source>
        <dbReference type="Proteomes" id="UP000014003"/>
    </source>
</evidence>
<reference evidence="1 2" key="1">
    <citation type="submission" date="2012-12" db="EMBL/GenBank/DDBJ databases">
        <title>The Genome Sequence of Bacillus cereus HuA3-9.</title>
        <authorList>
            <consortium name="The Broad Institute Genome Sequencing Platform"/>
            <consortium name="The Broad Institute Genome Sequencing Center for Infectious Disease"/>
            <person name="Feldgarden M."/>
            <person name="Van der Auwera G.A."/>
            <person name="Mahillon J."/>
            <person name="Duprez V."/>
            <person name="Timmery S."/>
            <person name="Mattelet C."/>
            <person name="Dierick K."/>
            <person name="Sun M."/>
            <person name="Yu Z."/>
            <person name="Zhu L."/>
            <person name="Hu X."/>
            <person name="Shank E.B."/>
            <person name="Swiecicka I."/>
            <person name="Hansen B.M."/>
            <person name="Andrup L."/>
            <person name="Walker B."/>
            <person name="Young S.K."/>
            <person name="Zeng Q."/>
            <person name="Gargeya S."/>
            <person name="Fitzgerald M."/>
            <person name="Haas B."/>
            <person name="Abouelleil A."/>
            <person name="Alvarado L."/>
            <person name="Arachchi H.M."/>
            <person name="Berlin A.M."/>
            <person name="Chapman S.B."/>
            <person name="Dewar J."/>
            <person name="Goldberg J."/>
            <person name="Griggs A."/>
            <person name="Gujja S."/>
            <person name="Hansen M."/>
            <person name="Howarth C."/>
            <person name="Imamovic A."/>
            <person name="Larimer J."/>
            <person name="McCowan C."/>
            <person name="Murphy C."/>
            <person name="Neiman D."/>
            <person name="Pearson M."/>
            <person name="Priest M."/>
            <person name="Roberts A."/>
            <person name="Saif S."/>
            <person name="Shea T."/>
            <person name="Sisk P."/>
            <person name="Sykes S."/>
            <person name="Wortman J."/>
            <person name="Nusbaum C."/>
            <person name="Birren B."/>
        </authorList>
    </citation>
    <scope>NUCLEOTIDE SEQUENCE [LARGE SCALE GENOMIC DNA]</scope>
    <source>
        <strain evidence="1 2">HuA3-9</strain>
    </source>
</reference>